<dbReference type="AlphaFoldDB" id="A0A563VRQ4"/>
<feature type="coiled-coil region" evidence="2">
    <location>
        <begin position="212"/>
        <end position="265"/>
    </location>
</feature>
<name>A0A563VRQ4_9CYAN</name>
<dbReference type="Pfam" id="PF25881">
    <property type="entry name" value="HH_YBHG"/>
    <property type="match status" value="1"/>
</dbReference>
<dbReference type="SUPFAM" id="SSF111369">
    <property type="entry name" value="HlyD-like secretion proteins"/>
    <property type="match status" value="1"/>
</dbReference>
<dbReference type="Gene3D" id="2.40.30.170">
    <property type="match status" value="1"/>
</dbReference>
<evidence type="ECO:0000256" key="2">
    <source>
        <dbReference type="SAM" id="Coils"/>
    </source>
</evidence>
<dbReference type="NCBIfam" id="TIGR01730">
    <property type="entry name" value="RND_mfp"/>
    <property type="match status" value="1"/>
</dbReference>
<organism evidence="6 7">
    <name type="scientific">Hyella patelloides LEGE 07179</name>
    <dbReference type="NCBI Taxonomy" id="945734"/>
    <lineage>
        <taxon>Bacteria</taxon>
        <taxon>Bacillati</taxon>
        <taxon>Cyanobacteriota</taxon>
        <taxon>Cyanophyceae</taxon>
        <taxon>Pleurocapsales</taxon>
        <taxon>Hyellaceae</taxon>
        <taxon>Hyella</taxon>
    </lineage>
</organism>
<dbReference type="OrthoDB" id="266524at2"/>
<dbReference type="Gene3D" id="2.40.420.20">
    <property type="match status" value="1"/>
</dbReference>
<evidence type="ECO:0000259" key="4">
    <source>
        <dbReference type="Pfam" id="PF25881"/>
    </source>
</evidence>
<keyword evidence="7" id="KW-1185">Reference proteome</keyword>
<reference evidence="6 7" key="1">
    <citation type="submission" date="2019-01" db="EMBL/GenBank/DDBJ databases">
        <authorList>
            <person name="Brito A."/>
        </authorList>
    </citation>
    <scope>NUCLEOTIDE SEQUENCE [LARGE SCALE GENOMIC DNA]</scope>
    <source>
        <strain evidence="6">1</strain>
    </source>
</reference>
<feature type="domain" description="YbhG-like alpha-helical hairpin" evidence="4">
    <location>
        <begin position="144"/>
        <end position="259"/>
    </location>
</feature>
<gene>
    <name evidence="6" type="ORF">H1P_2390006</name>
</gene>
<dbReference type="RefSeq" id="WP_144872373.1">
    <property type="nucleotide sequence ID" value="NZ_LR213983.1"/>
</dbReference>
<keyword evidence="2" id="KW-0175">Coiled coil</keyword>
<dbReference type="PANTHER" id="PTHR30469:SF11">
    <property type="entry name" value="BLL4320 PROTEIN"/>
    <property type="match status" value="1"/>
</dbReference>
<dbReference type="GO" id="GO:1990281">
    <property type="term" value="C:efflux pump complex"/>
    <property type="evidence" value="ECO:0007669"/>
    <property type="project" value="TreeGrafter"/>
</dbReference>
<feature type="region of interest" description="Disordered" evidence="3">
    <location>
        <begin position="1"/>
        <end position="22"/>
    </location>
</feature>
<dbReference type="Gene3D" id="1.10.287.470">
    <property type="entry name" value="Helix hairpin bin"/>
    <property type="match status" value="1"/>
</dbReference>
<feature type="compositionally biased region" description="Basic and acidic residues" evidence="3">
    <location>
        <begin position="1"/>
        <end position="20"/>
    </location>
</feature>
<evidence type="ECO:0000256" key="3">
    <source>
        <dbReference type="SAM" id="MobiDB-lite"/>
    </source>
</evidence>
<evidence type="ECO:0000313" key="6">
    <source>
        <dbReference type="EMBL" id="VEP14093.1"/>
    </source>
</evidence>
<proteinExistence type="inferred from homology"/>
<accession>A0A563VRQ4</accession>
<dbReference type="Proteomes" id="UP000320055">
    <property type="component" value="Unassembled WGS sequence"/>
</dbReference>
<dbReference type="EMBL" id="CAACVJ010000156">
    <property type="protein sequence ID" value="VEP14093.1"/>
    <property type="molecule type" value="Genomic_DNA"/>
</dbReference>
<dbReference type="InterPro" id="IPR058792">
    <property type="entry name" value="Beta-barrel_RND_2"/>
</dbReference>
<dbReference type="Pfam" id="PF25954">
    <property type="entry name" value="Beta-barrel_RND_2"/>
    <property type="match status" value="1"/>
</dbReference>
<feature type="domain" description="CusB-like beta-barrel" evidence="5">
    <location>
        <begin position="301"/>
        <end position="354"/>
    </location>
</feature>
<feature type="coiled-coil region" evidence="2">
    <location>
        <begin position="141"/>
        <end position="187"/>
    </location>
</feature>
<comment type="similarity">
    <text evidence="1">Belongs to the membrane fusion protein (MFP) (TC 8.A.1) family.</text>
</comment>
<sequence length="455" mass="49996">MDKQYISKFPEPERSPELKESTLTIKPQNSPQLKKWQVVSASLILLLTGVGIGRVETNQAPTPSQQLTQVNPLPVKTTQIQSSKSYQLVQSYTGEVVAKLQSEIGFERGGKLVSISVDEGDRVTTGTVVAQIDTSNLSAQRQSLVAQKAQAEARLRELQNGARSEQIAAAQASVRDIERQLELEQIKRDRRKYLYEQGAISKEQLDEIDFNSQALSERLANAQSNLAELVNGTRYEQIAAQKAVVEQLSAQINDLEITIAKSSLKAPFSGIIALRYFDKGTVIETGNPIVRVVEDSQLEVKIGVPNDIATQLQLKSQQEVEIGGKTYPAKVKAILPEVDPATRTRTVVLQLASNVRVSPQQIARLPITQTVATEGYWLPVTALVKSDRGLWSCYAVVATQNNDANSYKIERRLLEVLETKGGQVLVRGTLKEGDAIVTDGTQRLVPGQLVSTVHH</sequence>
<dbReference type="GO" id="GO:0015562">
    <property type="term" value="F:efflux transmembrane transporter activity"/>
    <property type="evidence" value="ECO:0007669"/>
    <property type="project" value="TreeGrafter"/>
</dbReference>
<evidence type="ECO:0000256" key="1">
    <source>
        <dbReference type="ARBA" id="ARBA00009477"/>
    </source>
</evidence>
<evidence type="ECO:0000259" key="5">
    <source>
        <dbReference type="Pfam" id="PF25954"/>
    </source>
</evidence>
<dbReference type="PANTHER" id="PTHR30469">
    <property type="entry name" value="MULTIDRUG RESISTANCE PROTEIN MDTA"/>
    <property type="match status" value="1"/>
</dbReference>
<evidence type="ECO:0000313" key="7">
    <source>
        <dbReference type="Proteomes" id="UP000320055"/>
    </source>
</evidence>
<dbReference type="Gene3D" id="2.40.50.100">
    <property type="match status" value="2"/>
</dbReference>
<protein>
    <submittedName>
        <fullName evidence="6">RND family efflux transporter MFP subunit</fullName>
    </submittedName>
</protein>
<dbReference type="InterPro" id="IPR059052">
    <property type="entry name" value="HH_YbhG-like"/>
</dbReference>
<dbReference type="InterPro" id="IPR006143">
    <property type="entry name" value="RND_pump_MFP"/>
</dbReference>